<evidence type="ECO:0000256" key="6">
    <source>
        <dbReference type="ARBA" id="ARBA00032535"/>
    </source>
</evidence>
<comment type="catalytic activity">
    <reaction evidence="7">
        <text>diphosphate + H2O = 2 phosphate + H(+)</text>
        <dbReference type="Rhea" id="RHEA:24576"/>
        <dbReference type="ChEBI" id="CHEBI:15377"/>
        <dbReference type="ChEBI" id="CHEBI:15378"/>
        <dbReference type="ChEBI" id="CHEBI:33019"/>
        <dbReference type="ChEBI" id="CHEBI:43474"/>
        <dbReference type="EC" id="3.6.1.1"/>
    </reaction>
</comment>
<dbReference type="SUPFAM" id="SSF75138">
    <property type="entry name" value="HprK N-terminal domain-like"/>
    <property type="match status" value="1"/>
</dbReference>
<protein>
    <recommendedName>
        <fullName evidence="2">inorganic diphosphatase</fullName>
        <ecNumber evidence="2">3.6.1.1</ecNumber>
    </recommendedName>
    <alternativeName>
        <fullName evidence="6">Pyrophosphate phospho-hydrolase</fullName>
    </alternativeName>
</protein>
<dbReference type="InterPro" id="IPR001667">
    <property type="entry name" value="DDH_dom"/>
</dbReference>
<dbReference type="InterPro" id="IPR038763">
    <property type="entry name" value="DHH_sf"/>
</dbReference>
<keyword evidence="8" id="KW-0129">CBS domain</keyword>
<proteinExistence type="predicted"/>
<organism evidence="10 11">
    <name type="scientific">Anaeromicrobium sediminis</name>
    <dbReference type="NCBI Taxonomy" id="1478221"/>
    <lineage>
        <taxon>Bacteria</taxon>
        <taxon>Bacillati</taxon>
        <taxon>Bacillota</taxon>
        <taxon>Clostridia</taxon>
        <taxon>Peptostreptococcales</taxon>
        <taxon>Thermotaleaceae</taxon>
        <taxon>Anaeromicrobium</taxon>
    </lineage>
</organism>
<feature type="domain" description="CBS" evidence="9">
    <location>
        <begin position="71"/>
        <end position="129"/>
    </location>
</feature>
<dbReference type="EMBL" id="NIBG01000007">
    <property type="protein sequence ID" value="PAB59560.1"/>
    <property type="molecule type" value="Genomic_DNA"/>
</dbReference>
<keyword evidence="4" id="KW-0378">Hydrolase</keyword>
<evidence type="ECO:0000256" key="1">
    <source>
        <dbReference type="ARBA" id="ARBA00001936"/>
    </source>
</evidence>
<dbReference type="FunFam" id="3.90.1640.10:FF:000001">
    <property type="entry name" value="Probable manganese-dependent inorganic pyrophosphatase"/>
    <property type="match status" value="1"/>
</dbReference>
<comment type="caution">
    <text evidence="10">The sequence shown here is derived from an EMBL/GenBank/DDBJ whole genome shotgun (WGS) entry which is preliminary data.</text>
</comment>
<comment type="cofactor">
    <cofactor evidence="1">
        <name>Mn(2+)</name>
        <dbReference type="ChEBI" id="CHEBI:29035"/>
    </cofactor>
</comment>
<feature type="domain" description="CBS" evidence="9">
    <location>
        <begin position="243"/>
        <end position="301"/>
    </location>
</feature>
<dbReference type="InterPro" id="IPR010766">
    <property type="entry name" value="DRTGG"/>
</dbReference>
<evidence type="ECO:0000256" key="8">
    <source>
        <dbReference type="PROSITE-ProRule" id="PRU00703"/>
    </source>
</evidence>
<dbReference type="RefSeq" id="WP_095133552.1">
    <property type="nucleotide sequence ID" value="NZ_NIBG01000007.1"/>
</dbReference>
<dbReference type="Pfam" id="PF00571">
    <property type="entry name" value="CBS"/>
    <property type="match status" value="2"/>
</dbReference>
<evidence type="ECO:0000313" key="11">
    <source>
        <dbReference type="Proteomes" id="UP000216024"/>
    </source>
</evidence>
<dbReference type="PROSITE" id="PS51371">
    <property type="entry name" value="CBS"/>
    <property type="match status" value="2"/>
</dbReference>
<accession>A0A267MLA6</accession>
<dbReference type="SMART" id="SM00116">
    <property type="entry name" value="CBS"/>
    <property type="match status" value="2"/>
</dbReference>
<dbReference type="NCBIfam" id="NF011443">
    <property type="entry name" value="PRK14869.1-5"/>
    <property type="match status" value="1"/>
</dbReference>
<evidence type="ECO:0000256" key="2">
    <source>
        <dbReference type="ARBA" id="ARBA00012146"/>
    </source>
</evidence>
<dbReference type="InterPro" id="IPR028979">
    <property type="entry name" value="Ser_kin/Pase_Hpr-like_N_sf"/>
</dbReference>
<evidence type="ECO:0000256" key="5">
    <source>
        <dbReference type="ARBA" id="ARBA00023211"/>
    </source>
</evidence>
<dbReference type="InterPro" id="IPR038222">
    <property type="entry name" value="DHHA2_dom_sf"/>
</dbReference>
<dbReference type="Pfam" id="PF01368">
    <property type="entry name" value="DHH"/>
    <property type="match status" value="1"/>
</dbReference>
<dbReference type="Proteomes" id="UP000216024">
    <property type="component" value="Unassembled WGS sequence"/>
</dbReference>
<dbReference type="Pfam" id="PF02833">
    <property type="entry name" value="DHHA2"/>
    <property type="match status" value="1"/>
</dbReference>
<dbReference type="CDD" id="cd04597">
    <property type="entry name" value="CBS_pair_inorgPPase"/>
    <property type="match status" value="1"/>
</dbReference>
<dbReference type="GO" id="GO:0046872">
    <property type="term" value="F:metal ion binding"/>
    <property type="evidence" value="ECO:0007669"/>
    <property type="project" value="UniProtKB-KW"/>
</dbReference>
<dbReference type="SUPFAM" id="SSF64182">
    <property type="entry name" value="DHH phosphoesterases"/>
    <property type="match status" value="1"/>
</dbReference>
<dbReference type="NCBIfam" id="NF011442">
    <property type="entry name" value="PRK14869.1-4"/>
    <property type="match status" value="1"/>
</dbReference>
<dbReference type="InterPro" id="IPR046342">
    <property type="entry name" value="CBS_dom_sf"/>
</dbReference>
<dbReference type="Pfam" id="PF07085">
    <property type="entry name" value="DRTGG"/>
    <property type="match status" value="1"/>
</dbReference>
<name>A0A267MLA6_9FIRM</name>
<evidence type="ECO:0000256" key="7">
    <source>
        <dbReference type="ARBA" id="ARBA00047820"/>
    </source>
</evidence>
<evidence type="ECO:0000259" key="9">
    <source>
        <dbReference type="PROSITE" id="PS51371"/>
    </source>
</evidence>
<dbReference type="PANTHER" id="PTHR12112">
    <property type="entry name" value="BNIP - RELATED"/>
    <property type="match status" value="1"/>
</dbReference>
<dbReference type="AlphaFoldDB" id="A0A267MLA6"/>
<evidence type="ECO:0000256" key="3">
    <source>
        <dbReference type="ARBA" id="ARBA00022723"/>
    </source>
</evidence>
<keyword evidence="5" id="KW-0464">Manganese</keyword>
<evidence type="ECO:0000256" key="4">
    <source>
        <dbReference type="ARBA" id="ARBA00022801"/>
    </source>
</evidence>
<dbReference type="SUPFAM" id="SSF54631">
    <property type="entry name" value="CBS-domain pair"/>
    <property type="match status" value="1"/>
</dbReference>
<dbReference type="GO" id="GO:0005737">
    <property type="term" value="C:cytoplasm"/>
    <property type="evidence" value="ECO:0007669"/>
    <property type="project" value="InterPro"/>
</dbReference>
<reference evidence="10 11" key="1">
    <citation type="submission" date="2017-06" db="EMBL/GenBank/DDBJ databases">
        <title>Draft genome sequence of anaerobic fermentative bacterium Anaeromicrobium sediminis DY2726D isolated from West Pacific Ocean sediments.</title>
        <authorList>
            <person name="Zeng X."/>
        </authorList>
    </citation>
    <scope>NUCLEOTIDE SEQUENCE [LARGE SCALE GENOMIC DNA]</scope>
    <source>
        <strain evidence="10 11">DY2726D</strain>
    </source>
</reference>
<keyword evidence="11" id="KW-1185">Reference proteome</keyword>
<dbReference type="InterPro" id="IPR004097">
    <property type="entry name" value="DHHA2"/>
</dbReference>
<dbReference type="PANTHER" id="PTHR12112:SF22">
    <property type="entry name" value="MANGANESE-DEPENDENT INORGANIC PYROPHOSPHATASE-RELATED"/>
    <property type="match status" value="1"/>
</dbReference>
<dbReference type="Gene3D" id="3.40.1390.20">
    <property type="entry name" value="HprK N-terminal domain-like"/>
    <property type="match status" value="1"/>
</dbReference>
<dbReference type="EC" id="3.6.1.1" evidence="2"/>
<dbReference type="NCBIfam" id="NF011440">
    <property type="entry name" value="PRK14869.1-2"/>
    <property type="match status" value="1"/>
</dbReference>
<evidence type="ECO:0000313" key="10">
    <source>
        <dbReference type="EMBL" id="PAB59560.1"/>
    </source>
</evidence>
<sequence length="537" mass="60078">MSALVFGHKNPDTDSITSAIAFSHLKNQLGLNSIPCVLGSINKESKYVLDYFNVDEPIYIDNVKTQLEDLNLKKVTGLYPEASILTAYKSMQDNKLKTLPIINEDGKLLGITTMYDIAVSSIKGNFYHLNTTLSNVAKGLDGTIITGDERILDGNILVAAFYYESLKGRLSSNTIVIVGDRYDIIEYSLESNVQLLIITGNQEIPAEYIEDGKKRNIPIISVPTDTYITSKIINQCNFVSSIMKRKDLVKFKLTDYTEEIKDEMVNTNFSNYPVVDENHIFKGFISRKHLLSPVGKNVILVDHNEYGQSAEGLKEANILEIVDHHKLGDIATTTPINFRNIPVGSTCTVVYSLFKENNIEIPKTIAGVLLSGIISDTLFFKSPTTTFFDKEAVDALNKILNLNLEEFSTNMFKAGTSLEGQTIEEIFFKDFKEFDIEGFKVGVGQVFTLAVEDILNKKEEFLEFINSIHHAKDYHLTLLLATDIINEGSYLLFESNNKQIIPIAFNVDNIQGVFSSGVVSRKKQVIPRITDAINTLK</sequence>
<dbReference type="OrthoDB" id="9766150at2"/>
<dbReference type="SMART" id="SM01131">
    <property type="entry name" value="DHHA2"/>
    <property type="match status" value="1"/>
</dbReference>
<dbReference type="InterPro" id="IPR000644">
    <property type="entry name" value="CBS_dom"/>
</dbReference>
<dbReference type="Gene3D" id="3.90.1640.10">
    <property type="entry name" value="inorganic pyrophosphatase (n-terminal core)"/>
    <property type="match status" value="2"/>
</dbReference>
<gene>
    <name evidence="10" type="ORF">CCE28_10125</name>
</gene>
<dbReference type="Gene3D" id="3.10.310.20">
    <property type="entry name" value="DHHA2 domain"/>
    <property type="match status" value="1"/>
</dbReference>
<dbReference type="GO" id="GO:0004427">
    <property type="term" value="F:inorganic diphosphate phosphatase activity"/>
    <property type="evidence" value="ECO:0007669"/>
    <property type="project" value="UniProtKB-EC"/>
</dbReference>
<keyword evidence="3" id="KW-0479">Metal-binding</keyword>